<dbReference type="Pfam" id="PF02518">
    <property type="entry name" value="HATPase_c"/>
    <property type="match status" value="1"/>
</dbReference>
<gene>
    <name evidence="13" type="ORF">KC729_20955</name>
</gene>
<dbReference type="PROSITE" id="PS50113">
    <property type="entry name" value="PAC"/>
    <property type="match status" value="1"/>
</dbReference>
<comment type="catalytic activity">
    <reaction evidence="1">
        <text>ATP + protein L-histidine = ADP + protein N-phospho-L-histidine.</text>
        <dbReference type="EC" id="2.7.13.3"/>
    </reaction>
</comment>
<evidence type="ECO:0000256" key="1">
    <source>
        <dbReference type="ARBA" id="ARBA00000085"/>
    </source>
</evidence>
<dbReference type="GO" id="GO:0000155">
    <property type="term" value="F:phosphorelay sensor kinase activity"/>
    <property type="evidence" value="ECO:0007669"/>
    <property type="project" value="InterPro"/>
</dbReference>
<evidence type="ECO:0000256" key="10">
    <source>
        <dbReference type="ARBA" id="ARBA00068150"/>
    </source>
</evidence>
<proteinExistence type="predicted"/>
<evidence type="ECO:0000256" key="4">
    <source>
        <dbReference type="ARBA" id="ARBA00022679"/>
    </source>
</evidence>
<sequence length="421" mass="46841">MDKPVPDDPAQEVSDLRRRVADLERWFKLQDSQIRLLERERQKLAALVHHTDIAYLVLDRDLRVTWTNRAFKEHWSRLGVGGDAVGRSCSDVLCQQSDRCMSCPCGFSFRSRDVVHLESLRKIGGEERYFYISAMPIQDPSGEIDEVIVMLQDFTDLEALRKSQESLQAAKDAAEAANRAKSEFVANVSHEIRTPMNGVLGMTELLMAGTLTPSQQECARIAHESSVALLAIINDILDFSKMEASRFELEHLDFTIAELLEGLIRLLRPQAEKKGLALDVRLDPAVPRQVNGDPFRLRQVLLNLGSNAIKFTARGTVSIAVDLEREPDPALPTESDHDASTTSSSCILRFTVRDSGIGVSRDKVPYLFEPFSQADASTTRRFGGTGLGLAICRRLVELMGGAIWVESTPGQGSTFHFTLLT</sequence>
<evidence type="ECO:0000259" key="12">
    <source>
        <dbReference type="PROSITE" id="PS50113"/>
    </source>
</evidence>
<dbReference type="InterPro" id="IPR003594">
    <property type="entry name" value="HATPase_dom"/>
</dbReference>
<keyword evidence="4" id="KW-0808">Transferase</keyword>
<dbReference type="Pfam" id="PF08448">
    <property type="entry name" value="PAS_4"/>
    <property type="match status" value="1"/>
</dbReference>
<dbReference type="CDD" id="cd00082">
    <property type="entry name" value="HisKA"/>
    <property type="match status" value="1"/>
</dbReference>
<dbReference type="InterPro" id="IPR013656">
    <property type="entry name" value="PAS_4"/>
</dbReference>
<comment type="subunit">
    <text evidence="9">At low DSF concentrations, interacts with RpfF.</text>
</comment>
<dbReference type="FunFam" id="1.10.287.130:FF:000002">
    <property type="entry name" value="Two-component osmosensing histidine kinase"/>
    <property type="match status" value="1"/>
</dbReference>
<feature type="domain" description="Histidine kinase" evidence="11">
    <location>
        <begin position="187"/>
        <end position="421"/>
    </location>
</feature>
<keyword evidence="3" id="KW-0597">Phosphoprotein</keyword>
<dbReference type="SUPFAM" id="SSF47384">
    <property type="entry name" value="Homodimeric domain of signal transducing histidine kinase"/>
    <property type="match status" value="1"/>
</dbReference>
<dbReference type="PROSITE" id="PS50109">
    <property type="entry name" value="HIS_KIN"/>
    <property type="match status" value="1"/>
</dbReference>
<dbReference type="GO" id="GO:0005524">
    <property type="term" value="F:ATP binding"/>
    <property type="evidence" value="ECO:0007669"/>
    <property type="project" value="UniProtKB-KW"/>
</dbReference>
<feature type="non-terminal residue" evidence="13">
    <location>
        <position position="421"/>
    </location>
</feature>
<dbReference type="Gene3D" id="1.10.287.130">
    <property type="match status" value="1"/>
</dbReference>
<dbReference type="PANTHER" id="PTHR45339:SF1">
    <property type="entry name" value="HYBRID SIGNAL TRANSDUCTION HISTIDINE KINASE J"/>
    <property type="match status" value="1"/>
</dbReference>
<dbReference type="PANTHER" id="PTHR45339">
    <property type="entry name" value="HYBRID SIGNAL TRANSDUCTION HISTIDINE KINASE J"/>
    <property type="match status" value="1"/>
</dbReference>
<evidence type="ECO:0000256" key="5">
    <source>
        <dbReference type="ARBA" id="ARBA00022741"/>
    </source>
</evidence>
<dbReference type="Proteomes" id="UP000697710">
    <property type="component" value="Unassembled WGS sequence"/>
</dbReference>
<keyword evidence="7" id="KW-0067">ATP-binding</keyword>
<dbReference type="EMBL" id="JAGQHR010001023">
    <property type="protein sequence ID" value="MCA9730167.1"/>
    <property type="molecule type" value="Genomic_DNA"/>
</dbReference>
<dbReference type="InterPro" id="IPR005467">
    <property type="entry name" value="His_kinase_dom"/>
</dbReference>
<dbReference type="PRINTS" id="PR00344">
    <property type="entry name" value="BCTRLSENSOR"/>
</dbReference>
<keyword evidence="8" id="KW-0902">Two-component regulatory system</keyword>
<dbReference type="Pfam" id="PF00512">
    <property type="entry name" value="HisKA"/>
    <property type="match status" value="1"/>
</dbReference>
<dbReference type="FunFam" id="3.30.565.10:FF:000010">
    <property type="entry name" value="Sensor histidine kinase RcsC"/>
    <property type="match status" value="1"/>
</dbReference>
<dbReference type="CDD" id="cd16922">
    <property type="entry name" value="HATPase_EvgS-ArcB-TorS-like"/>
    <property type="match status" value="1"/>
</dbReference>
<protein>
    <recommendedName>
        <fullName evidence="10">Sensory/regulatory protein RpfC</fullName>
        <ecNumber evidence="2">2.7.13.3</ecNumber>
    </recommendedName>
</protein>
<evidence type="ECO:0000256" key="3">
    <source>
        <dbReference type="ARBA" id="ARBA00022553"/>
    </source>
</evidence>
<feature type="domain" description="PAC" evidence="12">
    <location>
        <begin position="113"/>
        <end position="166"/>
    </location>
</feature>
<evidence type="ECO:0000256" key="9">
    <source>
        <dbReference type="ARBA" id="ARBA00064003"/>
    </source>
</evidence>
<dbReference type="InterPro" id="IPR000700">
    <property type="entry name" value="PAS-assoc_C"/>
</dbReference>
<dbReference type="SMART" id="SM00387">
    <property type="entry name" value="HATPase_c"/>
    <property type="match status" value="1"/>
</dbReference>
<dbReference type="InterPro" id="IPR036890">
    <property type="entry name" value="HATPase_C_sf"/>
</dbReference>
<evidence type="ECO:0000256" key="8">
    <source>
        <dbReference type="ARBA" id="ARBA00023012"/>
    </source>
</evidence>
<dbReference type="SUPFAM" id="SSF55874">
    <property type="entry name" value="ATPase domain of HSP90 chaperone/DNA topoisomerase II/histidine kinase"/>
    <property type="match status" value="1"/>
</dbReference>
<evidence type="ECO:0000256" key="2">
    <source>
        <dbReference type="ARBA" id="ARBA00012438"/>
    </source>
</evidence>
<evidence type="ECO:0000313" key="14">
    <source>
        <dbReference type="Proteomes" id="UP000697710"/>
    </source>
</evidence>
<dbReference type="InterPro" id="IPR003661">
    <property type="entry name" value="HisK_dim/P_dom"/>
</dbReference>
<keyword evidence="5" id="KW-0547">Nucleotide-binding</keyword>
<name>A0A956RS18_UNCEI</name>
<comment type="caution">
    <text evidence="13">The sequence shown here is derived from an EMBL/GenBank/DDBJ whole genome shotgun (WGS) entry which is preliminary data.</text>
</comment>
<evidence type="ECO:0000313" key="13">
    <source>
        <dbReference type="EMBL" id="MCA9730167.1"/>
    </source>
</evidence>
<dbReference type="AlphaFoldDB" id="A0A956RS18"/>
<dbReference type="SUPFAM" id="SSF55785">
    <property type="entry name" value="PYP-like sensor domain (PAS domain)"/>
    <property type="match status" value="1"/>
</dbReference>
<evidence type="ECO:0000256" key="6">
    <source>
        <dbReference type="ARBA" id="ARBA00022777"/>
    </source>
</evidence>
<dbReference type="EC" id="2.7.13.3" evidence="2"/>
<dbReference type="InterPro" id="IPR035965">
    <property type="entry name" value="PAS-like_dom_sf"/>
</dbReference>
<dbReference type="SMART" id="SM00388">
    <property type="entry name" value="HisKA"/>
    <property type="match status" value="1"/>
</dbReference>
<dbReference type="InterPro" id="IPR004358">
    <property type="entry name" value="Sig_transdc_His_kin-like_C"/>
</dbReference>
<dbReference type="Gene3D" id="3.30.450.20">
    <property type="entry name" value="PAS domain"/>
    <property type="match status" value="1"/>
</dbReference>
<accession>A0A956RS18</accession>
<keyword evidence="6" id="KW-0418">Kinase</keyword>
<organism evidence="13 14">
    <name type="scientific">Eiseniibacteriota bacterium</name>
    <dbReference type="NCBI Taxonomy" id="2212470"/>
    <lineage>
        <taxon>Bacteria</taxon>
        <taxon>Candidatus Eiseniibacteriota</taxon>
    </lineage>
</organism>
<dbReference type="Gene3D" id="3.30.565.10">
    <property type="entry name" value="Histidine kinase-like ATPase, C-terminal domain"/>
    <property type="match status" value="1"/>
</dbReference>
<reference evidence="13" key="2">
    <citation type="journal article" date="2021" name="Microbiome">
        <title>Successional dynamics and alternative stable states in a saline activated sludge microbial community over 9 years.</title>
        <authorList>
            <person name="Wang Y."/>
            <person name="Ye J."/>
            <person name="Ju F."/>
            <person name="Liu L."/>
            <person name="Boyd J.A."/>
            <person name="Deng Y."/>
            <person name="Parks D.H."/>
            <person name="Jiang X."/>
            <person name="Yin X."/>
            <person name="Woodcroft B.J."/>
            <person name="Tyson G.W."/>
            <person name="Hugenholtz P."/>
            <person name="Polz M.F."/>
            <person name="Zhang T."/>
        </authorList>
    </citation>
    <scope>NUCLEOTIDE SEQUENCE</scope>
    <source>
        <strain evidence="13">HKST-UBA01</strain>
    </source>
</reference>
<evidence type="ECO:0000256" key="7">
    <source>
        <dbReference type="ARBA" id="ARBA00022840"/>
    </source>
</evidence>
<dbReference type="InterPro" id="IPR036097">
    <property type="entry name" value="HisK_dim/P_sf"/>
</dbReference>
<evidence type="ECO:0000259" key="11">
    <source>
        <dbReference type="PROSITE" id="PS50109"/>
    </source>
</evidence>
<reference evidence="13" key="1">
    <citation type="submission" date="2020-04" db="EMBL/GenBank/DDBJ databases">
        <authorList>
            <person name="Zhang T."/>
        </authorList>
    </citation>
    <scope>NUCLEOTIDE SEQUENCE</scope>
    <source>
        <strain evidence="13">HKST-UBA01</strain>
    </source>
</reference>